<feature type="chain" id="PRO_5046319865" evidence="2">
    <location>
        <begin position="21"/>
        <end position="386"/>
    </location>
</feature>
<proteinExistence type="predicted"/>
<accession>A0ABV7FBE0</accession>
<keyword evidence="5" id="KW-1185">Reference proteome</keyword>
<evidence type="ECO:0000259" key="3">
    <source>
        <dbReference type="Pfam" id="PF01841"/>
    </source>
</evidence>
<organism evidence="4 5">
    <name type="scientific">Cellvibrio fontiphilus</name>
    <dbReference type="NCBI Taxonomy" id="1815559"/>
    <lineage>
        <taxon>Bacteria</taxon>
        <taxon>Pseudomonadati</taxon>
        <taxon>Pseudomonadota</taxon>
        <taxon>Gammaproteobacteria</taxon>
        <taxon>Cellvibrionales</taxon>
        <taxon>Cellvibrionaceae</taxon>
        <taxon>Cellvibrio</taxon>
    </lineage>
</organism>
<dbReference type="RefSeq" id="WP_378115013.1">
    <property type="nucleotide sequence ID" value="NZ_JBHRTF010000001.1"/>
</dbReference>
<feature type="signal peptide" evidence="2">
    <location>
        <begin position="1"/>
        <end position="20"/>
    </location>
</feature>
<reference evidence="5" key="1">
    <citation type="journal article" date="2019" name="Int. J. Syst. Evol. Microbiol.">
        <title>The Global Catalogue of Microorganisms (GCM) 10K type strain sequencing project: providing services to taxonomists for standard genome sequencing and annotation.</title>
        <authorList>
            <consortium name="The Broad Institute Genomics Platform"/>
            <consortium name="The Broad Institute Genome Sequencing Center for Infectious Disease"/>
            <person name="Wu L."/>
            <person name="Ma J."/>
        </authorList>
    </citation>
    <scope>NUCLEOTIDE SEQUENCE [LARGE SCALE GENOMIC DNA]</scope>
    <source>
        <strain evidence="5">KCTC 52237</strain>
    </source>
</reference>
<keyword evidence="1" id="KW-0802">TPR repeat</keyword>
<evidence type="ECO:0000313" key="4">
    <source>
        <dbReference type="EMBL" id="MFC3114043.1"/>
    </source>
</evidence>
<dbReference type="Gene3D" id="1.25.40.10">
    <property type="entry name" value="Tetratricopeptide repeat domain"/>
    <property type="match status" value="1"/>
</dbReference>
<evidence type="ECO:0000256" key="1">
    <source>
        <dbReference type="PROSITE-ProRule" id="PRU00339"/>
    </source>
</evidence>
<feature type="domain" description="Transglutaminase-like" evidence="3">
    <location>
        <begin position="67"/>
        <end position="181"/>
    </location>
</feature>
<comment type="caution">
    <text evidence="4">The sequence shown here is derived from an EMBL/GenBank/DDBJ whole genome shotgun (WGS) entry which is preliminary data.</text>
</comment>
<dbReference type="EMBL" id="JBHRTF010000001">
    <property type="protein sequence ID" value="MFC3114043.1"/>
    <property type="molecule type" value="Genomic_DNA"/>
</dbReference>
<dbReference type="SUPFAM" id="SSF48452">
    <property type="entry name" value="TPR-like"/>
    <property type="match status" value="1"/>
</dbReference>
<dbReference type="InterPro" id="IPR011990">
    <property type="entry name" value="TPR-like_helical_dom_sf"/>
</dbReference>
<dbReference type="SMART" id="SM00028">
    <property type="entry name" value="TPR"/>
    <property type="match status" value="3"/>
</dbReference>
<keyword evidence="2" id="KW-0732">Signal</keyword>
<protein>
    <submittedName>
        <fullName evidence="4">Transglutaminase domain-containing protein</fullName>
    </submittedName>
</protein>
<evidence type="ECO:0000256" key="2">
    <source>
        <dbReference type="SAM" id="SignalP"/>
    </source>
</evidence>
<name>A0ABV7FBE0_9GAMM</name>
<sequence length="386" mass="43965">MSLWRFFAVFLYFSLCGCSAVVQKVPLMGDQGPVSRALSGELILGRPYSASELPDHELFALTPEMEAFAEAAAAGETTADKKAEALHQALMTSTQLGGRGITYSAYTTNTGIDAFEKRQANCLSYTLLYVAMARHLGLKAEVNEVILPPTWDMREGDTYLFMRHVNAKVFMSGGGLRSWVRAVNTADVADIVVDLEMRRFRAHYKQKVIGKDLIAAQFYSNRGMELAAEGDSRNAFLYLRKALLMSEEPSYIWSNFGSFYRRQGFLLEAEAIYLHGLKVNPRDYTIMHNLAGLYKETGNAERQQYYQERVRKHRNANPYYMYRRAQDAVDQQDYTKALGLIKAAIKKEKDEVRFYRLAVTIYDALGDKQNAEHMRDKVYQLSTIRF</sequence>
<dbReference type="PROSITE" id="PS51257">
    <property type="entry name" value="PROKAR_LIPOPROTEIN"/>
    <property type="match status" value="1"/>
</dbReference>
<dbReference type="InterPro" id="IPR002931">
    <property type="entry name" value="Transglutaminase-like"/>
</dbReference>
<dbReference type="Proteomes" id="UP001595555">
    <property type="component" value="Unassembled WGS sequence"/>
</dbReference>
<gene>
    <name evidence="4" type="ORF">ACFODX_00640</name>
</gene>
<feature type="repeat" description="TPR" evidence="1">
    <location>
        <begin position="250"/>
        <end position="283"/>
    </location>
</feature>
<dbReference type="Pfam" id="PF01841">
    <property type="entry name" value="Transglut_core"/>
    <property type="match status" value="1"/>
</dbReference>
<dbReference type="Gene3D" id="3.10.620.30">
    <property type="match status" value="1"/>
</dbReference>
<dbReference type="PROSITE" id="PS50005">
    <property type="entry name" value="TPR"/>
    <property type="match status" value="1"/>
</dbReference>
<dbReference type="InterPro" id="IPR019734">
    <property type="entry name" value="TPR_rpt"/>
</dbReference>
<evidence type="ECO:0000313" key="5">
    <source>
        <dbReference type="Proteomes" id="UP001595555"/>
    </source>
</evidence>